<proteinExistence type="predicted"/>
<dbReference type="Gene3D" id="3.40.50.360">
    <property type="match status" value="1"/>
</dbReference>
<dbReference type="InterPro" id="IPR001226">
    <property type="entry name" value="Flavodoxin_CS"/>
</dbReference>
<name>W4P6U3_9BACE</name>
<reference evidence="3 4" key="1">
    <citation type="journal article" date="2014" name="Genome Announc.">
        <title>Draft Genome Sequences of Three Strains of Bacteroides pyogenes Isolated from a Cat and Swine.</title>
        <authorList>
            <person name="Sakamoto M."/>
            <person name="Oshima K."/>
            <person name="Suda W."/>
            <person name="Kitamura K."/>
            <person name="Iida T."/>
            <person name="Hattori M."/>
            <person name="Ohkuma M."/>
        </authorList>
    </citation>
    <scope>NUCLEOTIDE SEQUENCE [LARGE SCALE GENOMIC DNA]</scope>
    <source>
        <strain evidence="3 4">JCM 6292</strain>
    </source>
</reference>
<comment type="cofactor">
    <cofactor evidence="1">
        <name>FMN</name>
        <dbReference type="ChEBI" id="CHEBI:58210"/>
    </cofactor>
</comment>
<evidence type="ECO:0000259" key="2">
    <source>
        <dbReference type="Pfam" id="PF12682"/>
    </source>
</evidence>
<dbReference type="InterPro" id="IPR029039">
    <property type="entry name" value="Flavoprotein-like_sf"/>
</dbReference>
<evidence type="ECO:0000256" key="1">
    <source>
        <dbReference type="ARBA" id="ARBA00001917"/>
    </source>
</evidence>
<organism evidence="3 4">
    <name type="scientific">Bacteroides pyogenes JCM 6292</name>
    <dbReference type="NCBI Taxonomy" id="1235809"/>
    <lineage>
        <taxon>Bacteria</taxon>
        <taxon>Pseudomonadati</taxon>
        <taxon>Bacteroidota</taxon>
        <taxon>Bacteroidia</taxon>
        <taxon>Bacteroidales</taxon>
        <taxon>Bacteroidaceae</taxon>
        <taxon>Bacteroides</taxon>
    </lineage>
</organism>
<dbReference type="EMBL" id="BAIQ01000016">
    <property type="protein sequence ID" value="GAE15440.1"/>
    <property type="molecule type" value="Genomic_DNA"/>
</dbReference>
<dbReference type="PROSITE" id="PS00201">
    <property type="entry name" value="FLAVODOXIN"/>
    <property type="match status" value="1"/>
</dbReference>
<protein>
    <submittedName>
        <fullName evidence="3">Flavodoxin</fullName>
    </submittedName>
</protein>
<evidence type="ECO:0000313" key="4">
    <source>
        <dbReference type="Proteomes" id="UP000018861"/>
    </source>
</evidence>
<dbReference type="Pfam" id="PF12682">
    <property type="entry name" value="Flavodoxin_4"/>
    <property type="match status" value="1"/>
</dbReference>
<sequence>MVTKKIEKHMKIPVFPLIIATLLCVLRLQPLPAQTQEKPTKQLIVYFSWSGNTEKVAAALQKAVGGKPVRIEPQTPYPENYMETVLRARAEKNAIYERNDYPAIRTRLDDMEAYDTVFICYPLWLGKVAMPMQTFLHNHREMLKGKTVIPVCSSGKSPASKTLPDLKRLCPSCIVSGLFSIKREEMEKVEEVVAGWVKDLCRHKAGIAWEGNTAPANIRQDSCLKVGH</sequence>
<accession>W4P6U3</accession>
<dbReference type="GO" id="GO:0009055">
    <property type="term" value="F:electron transfer activity"/>
    <property type="evidence" value="ECO:0007669"/>
    <property type="project" value="InterPro"/>
</dbReference>
<evidence type="ECO:0000313" key="3">
    <source>
        <dbReference type="EMBL" id="GAE15440.1"/>
    </source>
</evidence>
<dbReference type="PANTHER" id="PTHR39201:SF1">
    <property type="entry name" value="FLAVODOXIN-LIKE DOMAIN-CONTAINING PROTEIN"/>
    <property type="match status" value="1"/>
</dbReference>
<dbReference type="InterPro" id="IPR008254">
    <property type="entry name" value="Flavodoxin/NO_synth"/>
</dbReference>
<feature type="domain" description="Flavodoxin-like" evidence="2">
    <location>
        <begin position="41"/>
        <end position="176"/>
    </location>
</feature>
<dbReference type="GO" id="GO:0010181">
    <property type="term" value="F:FMN binding"/>
    <property type="evidence" value="ECO:0007669"/>
    <property type="project" value="InterPro"/>
</dbReference>
<gene>
    <name evidence="3" type="ORF">JCM6292_1717</name>
</gene>
<dbReference type="SUPFAM" id="SSF52218">
    <property type="entry name" value="Flavoproteins"/>
    <property type="match status" value="1"/>
</dbReference>
<dbReference type="PANTHER" id="PTHR39201">
    <property type="entry name" value="EXPORTED PROTEIN-RELATED"/>
    <property type="match status" value="1"/>
</dbReference>
<dbReference type="AlphaFoldDB" id="W4P6U3"/>
<dbReference type="Proteomes" id="UP000018861">
    <property type="component" value="Unassembled WGS sequence"/>
</dbReference>
<comment type="caution">
    <text evidence="3">The sequence shown here is derived from an EMBL/GenBank/DDBJ whole genome shotgun (WGS) entry which is preliminary data.</text>
</comment>